<proteinExistence type="predicted"/>
<gene>
    <name evidence="1" type="ORF">SDC9_186978</name>
</gene>
<evidence type="ECO:0000313" key="1">
    <source>
        <dbReference type="EMBL" id="MPN39450.1"/>
    </source>
</evidence>
<comment type="caution">
    <text evidence="1">The sequence shown here is derived from an EMBL/GenBank/DDBJ whole genome shotgun (WGS) entry which is preliminary data.</text>
</comment>
<dbReference type="EMBL" id="VSSQ01095281">
    <property type="protein sequence ID" value="MPN39450.1"/>
    <property type="molecule type" value="Genomic_DNA"/>
</dbReference>
<organism evidence="1">
    <name type="scientific">bioreactor metagenome</name>
    <dbReference type="NCBI Taxonomy" id="1076179"/>
    <lineage>
        <taxon>unclassified sequences</taxon>
        <taxon>metagenomes</taxon>
        <taxon>ecological metagenomes</taxon>
    </lineage>
</organism>
<accession>A0A645HL23</accession>
<reference evidence="1" key="1">
    <citation type="submission" date="2019-08" db="EMBL/GenBank/DDBJ databases">
        <authorList>
            <person name="Kucharzyk K."/>
            <person name="Murdoch R.W."/>
            <person name="Higgins S."/>
            <person name="Loffler F."/>
        </authorList>
    </citation>
    <scope>NUCLEOTIDE SEQUENCE</scope>
</reference>
<name>A0A645HL23_9ZZZZ</name>
<sequence>MRKYVQPAQRGVLARAVAVVGDVNVLRVALCKPRLLLGKRRAQARHCIVHTVRVKADHVHISFDDDDILYRLAL</sequence>
<dbReference type="AlphaFoldDB" id="A0A645HL23"/>
<protein>
    <submittedName>
        <fullName evidence="1">Uncharacterized protein</fullName>
    </submittedName>
</protein>